<dbReference type="PANTHER" id="PTHR22550:SF16">
    <property type="entry name" value="SPORE GERMINATION PROTEIN"/>
    <property type="match status" value="1"/>
</dbReference>
<dbReference type="InterPro" id="IPR050768">
    <property type="entry name" value="UPF0353/GerABKA_families"/>
</dbReference>
<gene>
    <name evidence="4" type="ORF">U729_3</name>
</gene>
<dbReference type="OrthoDB" id="9772630at2"/>
<dbReference type="AlphaFoldDB" id="A0A0A7FYE5"/>
<evidence type="ECO:0000256" key="1">
    <source>
        <dbReference type="ARBA" id="ARBA00005278"/>
    </source>
</evidence>
<feature type="transmembrane region" description="Helical" evidence="3">
    <location>
        <begin position="380"/>
        <end position="399"/>
    </location>
</feature>
<evidence type="ECO:0000313" key="4">
    <source>
        <dbReference type="EMBL" id="AIY83806.1"/>
    </source>
</evidence>
<dbReference type="Pfam" id="PF03323">
    <property type="entry name" value="GerA"/>
    <property type="match status" value="1"/>
</dbReference>
<keyword evidence="3" id="KW-1133">Transmembrane helix</keyword>
<dbReference type="KEGG" id="cbv:U729_3"/>
<evidence type="ECO:0000256" key="3">
    <source>
        <dbReference type="SAM" id="Phobius"/>
    </source>
</evidence>
<protein>
    <submittedName>
        <fullName evidence="4">GerA spore germination family protein</fullName>
    </submittedName>
</protein>
<comment type="similarity">
    <text evidence="1">Belongs to the GerABKA family.</text>
</comment>
<keyword evidence="3" id="KW-0812">Transmembrane</keyword>
<proteinExistence type="inferred from homology"/>
<feature type="transmembrane region" description="Helical" evidence="3">
    <location>
        <begin position="411"/>
        <end position="434"/>
    </location>
</feature>
<evidence type="ECO:0000313" key="5">
    <source>
        <dbReference type="Proteomes" id="UP000030635"/>
    </source>
</evidence>
<dbReference type="RefSeq" id="WP_052139300.1">
    <property type="nucleotide sequence ID" value="NZ_CP006905.1"/>
</dbReference>
<dbReference type="STRING" id="1561.NPD11_2973"/>
<dbReference type="InterPro" id="IPR004995">
    <property type="entry name" value="Spore_Ger"/>
</dbReference>
<dbReference type="HOGENOM" id="CLU_021639_4_0_9"/>
<keyword evidence="2 3" id="KW-0472">Membrane</keyword>
<dbReference type="eggNOG" id="COG0697">
    <property type="taxonomic scope" value="Bacteria"/>
</dbReference>
<accession>A0A0A7FYE5</accession>
<dbReference type="PANTHER" id="PTHR22550">
    <property type="entry name" value="SPORE GERMINATION PROTEIN"/>
    <property type="match status" value="1"/>
</dbReference>
<evidence type="ECO:0000256" key="2">
    <source>
        <dbReference type="ARBA" id="ARBA00023136"/>
    </source>
</evidence>
<dbReference type="GO" id="GO:0009847">
    <property type="term" value="P:spore germination"/>
    <property type="evidence" value="ECO:0007669"/>
    <property type="project" value="InterPro"/>
</dbReference>
<dbReference type="GO" id="GO:0016020">
    <property type="term" value="C:membrane"/>
    <property type="evidence" value="ECO:0007669"/>
    <property type="project" value="InterPro"/>
</dbReference>
<sequence>MANSFVQSIIDSITSSPDTIIVKELLIDKFKSTNITLLYSNATVDKDIINRDILTPLMYNFNVEFPKDCDKYEYLLKVALPVSNATIESSFPKIVEAIDGGKTLLIFDDSHKAISMDTTSFTYRSPSTPSITSSIASAKEDLNESLEMNMSAIKRRVKDQNLVVENFVVGRRSKTNVNVLHIKDLANDTVHNDVVSRIAALDIDSLQSIGSLQQYTEEHPYSIVPQSFITDSVESTVGKLMEGKVVVLVEGSPYSLSTPSVLVEFFHNTDDYNERTIIACFARILRFLAAFILLTLPSVYIILTKFNSDLLLDKYIEPISRSRQGIPLSPFLEIFLVELIIELLREGGLRLPSKVGQTLSIVSGIIIGDAAIQSRIVSPPALFIVGISVVCTFLIPNYQMALSLRIIKFPFLILCNFFGILGLISGEFFLLVYLCNLKVSEVDYVLFKAEDMKDTFIRTDLNSQYRRPIIFKLKEKLRLNTINIKKCGEKNNEKKA</sequence>
<dbReference type="EMBL" id="CP006905">
    <property type="protein sequence ID" value="AIY83806.1"/>
    <property type="molecule type" value="Genomic_DNA"/>
</dbReference>
<reference evidence="4 5" key="1">
    <citation type="journal article" date="2015" name="Infect. Genet. Evol.">
        <title>Genomic sequences of six botulinum neurotoxin-producing strains representing three clostridial species illustrate the mobility and diversity of botulinum neurotoxin genes.</title>
        <authorList>
            <person name="Smith T.J."/>
            <person name="Hill K.K."/>
            <person name="Xie G."/>
            <person name="Foley B.T."/>
            <person name="Williamson C.H."/>
            <person name="Foster J.T."/>
            <person name="Johnson S.L."/>
            <person name="Chertkov O."/>
            <person name="Teshima H."/>
            <person name="Gibbons H.S."/>
            <person name="Johnsky L.A."/>
            <person name="Karavis M.A."/>
            <person name="Smith L.A."/>
        </authorList>
    </citation>
    <scope>NUCLEOTIDE SEQUENCE [LARGE SCALE GENOMIC DNA]</scope>
    <source>
        <strain evidence="4">Sullivan</strain>
    </source>
</reference>
<dbReference type="Proteomes" id="UP000030635">
    <property type="component" value="Chromosome"/>
</dbReference>
<feature type="transmembrane region" description="Helical" evidence="3">
    <location>
        <begin position="284"/>
        <end position="306"/>
    </location>
</feature>
<name>A0A0A7FYE5_9CLOT</name>
<keyword evidence="5" id="KW-1185">Reference proteome</keyword>
<dbReference type="PIRSF" id="PIRSF005690">
    <property type="entry name" value="GerBA"/>
    <property type="match status" value="1"/>
</dbReference>
<organism evidence="4 5">
    <name type="scientific">Clostridium baratii str. Sullivan</name>
    <dbReference type="NCBI Taxonomy" id="1415775"/>
    <lineage>
        <taxon>Bacteria</taxon>
        <taxon>Bacillati</taxon>
        <taxon>Bacillota</taxon>
        <taxon>Clostridia</taxon>
        <taxon>Eubacteriales</taxon>
        <taxon>Clostridiaceae</taxon>
        <taxon>Clostridium</taxon>
    </lineage>
</organism>